<feature type="compositionally biased region" description="Basic and acidic residues" evidence="2">
    <location>
        <begin position="160"/>
        <end position="180"/>
    </location>
</feature>
<protein>
    <submittedName>
        <fullName evidence="3">Uncharacterized protein</fullName>
    </submittedName>
</protein>
<dbReference type="Proteomes" id="UP001396898">
    <property type="component" value="Unassembled WGS sequence"/>
</dbReference>
<feature type="coiled-coil region" evidence="1">
    <location>
        <begin position="13"/>
        <end position="40"/>
    </location>
</feature>
<dbReference type="EMBL" id="JAQQWI010000004">
    <property type="protein sequence ID" value="KAK8036441.1"/>
    <property type="molecule type" value="Genomic_DNA"/>
</dbReference>
<organism evidence="3 4">
    <name type="scientific">Apiospora marii</name>
    <dbReference type="NCBI Taxonomy" id="335849"/>
    <lineage>
        <taxon>Eukaryota</taxon>
        <taxon>Fungi</taxon>
        <taxon>Dikarya</taxon>
        <taxon>Ascomycota</taxon>
        <taxon>Pezizomycotina</taxon>
        <taxon>Sordariomycetes</taxon>
        <taxon>Xylariomycetidae</taxon>
        <taxon>Amphisphaeriales</taxon>
        <taxon>Apiosporaceae</taxon>
        <taxon>Apiospora</taxon>
    </lineage>
</organism>
<keyword evidence="4" id="KW-1185">Reference proteome</keyword>
<feature type="compositionally biased region" description="Basic residues" evidence="2">
    <location>
        <begin position="187"/>
        <end position="197"/>
    </location>
</feature>
<reference evidence="3 4" key="1">
    <citation type="submission" date="2023-01" db="EMBL/GenBank/DDBJ databases">
        <title>Analysis of 21 Apiospora genomes using comparative genomics revels a genus with tremendous synthesis potential of carbohydrate active enzymes and secondary metabolites.</title>
        <authorList>
            <person name="Sorensen T."/>
        </authorList>
    </citation>
    <scope>NUCLEOTIDE SEQUENCE [LARGE SCALE GENOMIC DNA]</scope>
    <source>
        <strain evidence="3 4">CBS 20057</strain>
    </source>
</reference>
<feature type="compositionally biased region" description="Basic and acidic residues" evidence="2">
    <location>
        <begin position="198"/>
        <end position="222"/>
    </location>
</feature>
<feature type="region of interest" description="Disordered" evidence="2">
    <location>
        <begin position="150"/>
        <end position="242"/>
    </location>
</feature>
<evidence type="ECO:0000256" key="2">
    <source>
        <dbReference type="SAM" id="MobiDB-lite"/>
    </source>
</evidence>
<evidence type="ECO:0000256" key="1">
    <source>
        <dbReference type="SAM" id="Coils"/>
    </source>
</evidence>
<evidence type="ECO:0000313" key="4">
    <source>
        <dbReference type="Proteomes" id="UP001396898"/>
    </source>
</evidence>
<feature type="coiled-coil region" evidence="1">
    <location>
        <begin position="75"/>
        <end position="102"/>
    </location>
</feature>
<sequence length="242" mass="27852">MEFSQNTPPPTNILNCEEKNALLEQRIKDLESNLEFWQVVGWVMTVIAMASLAKKTVNAGWFLQLVPRPSFPPTHLACEEQVKTLEERVLLLQEQVLFLQEEVRVLEASAFEWSIYDNFLSVLGGISAANKGIKYFKRFHAWRARPGGRQWRSHLTNKGLMEKRQEKAFPPHDKGLDEQRPSPWKPGPRKRFHPRTRASRESDHPHESRGSHLTDKGLEERQPSPWKPGSTGDCLWHGVADT</sequence>
<gene>
    <name evidence="3" type="ORF">PG991_001578</name>
</gene>
<comment type="caution">
    <text evidence="3">The sequence shown here is derived from an EMBL/GenBank/DDBJ whole genome shotgun (WGS) entry which is preliminary data.</text>
</comment>
<evidence type="ECO:0000313" key="3">
    <source>
        <dbReference type="EMBL" id="KAK8036441.1"/>
    </source>
</evidence>
<keyword evidence="1" id="KW-0175">Coiled coil</keyword>
<proteinExistence type="predicted"/>
<accession>A0ABR1SRH3</accession>
<name>A0ABR1SRH3_9PEZI</name>